<protein>
    <recommendedName>
        <fullName evidence="4">Integral membrane protein</fullName>
    </recommendedName>
</protein>
<dbReference type="Proteomes" id="UP001267003">
    <property type="component" value="Unassembled WGS sequence"/>
</dbReference>
<keyword evidence="1" id="KW-0472">Membrane</keyword>
<dbReference type="AlphaFoldDB" id="A0AAW8VXK8"/>
<feature type="transmembrane region" description="Helical" evidence="1">
    <location>
        <begin position="97"/>
        <end position="124"/>
    </location>
</feature>
<accession>A0AAW8VXK8</accession>
<name>A0AAW8VXK8_LACPE</name>
<gene>
    <name evidence="2" type="ORF">RI536_08725</name>
</gene>
<keyword evidence="1" id="KW-1133">Transmembrane helix</keyword>
<organism evidence="2 3">
    <name type="scientific">Lactiplantibacillus pentosus</name>
    <name type="common">Lactobacillus pentosus</name>
    <dbReference type="NCBI Taxonomy" id="1589"/>
    <lineage>
        <taxon>Bacteria</taxon>
        <taxon>Bacillati</taxon>
        <taxon>Bacillota</taxon>
        <taxon>Bacilli</taxon>
        <taxon>Lactobacillales</taxon>
        <taxon>Lactobacillaceae</taxon>
        <taxon>Lactiplantibacillus</taxon>
    </lineage>
</organism>
<evidence type="ECO:0008006" key="4">
    <source>
        <dbReference type="Google" id="ProtNLM"/>
    </source>
</evidence>
<reference evidence="2" key="1">
    <citation type="submission" date="2023-08" db="EMBL/GenBank/DDBJ databases">
        <authorList>
            <person name="Page C.A."/>
            <person name="Perez-Diaz I.M."/>
        </authorList>
    </citation>
    <scope>NUCLEOTIDE SEQUENCE</scope>
    <source>
        <strain evidence="2">7.8.46</strain>
    </source>
</reference>
<evidence type="ECO:0000313" key="2">
    <source>
        <dbReference type="EMBL" id="MDT6990188.1"/>
    </source>
</evidence>
<comment type="caution">
    <text evidence="2">The sequence shown here is derived from an EMBL/GenBank/DDBJ whole genome shotgun (WGS) entry which is preliminary data.</text>
</comment>
<dbReference type="EMBL" id="JAVLAQ010000001">
    <property type="protein sequence ID" value="MDT6990188.1"/>
    <property type="molecule type" value="Genomic_DNA"/>
</dbReference>
<dbReference type="RefSeq" id="WP_216780668.1">
    <property type="nucleotide sequence ID" value="NZ_JAGXBR010000028.1"/>
</dbReference>
<feature type="transmembrane region" description="Helical" evidence="1">
    <location>
        <begin position="20"/>
        <end position="42"/>
    </location>
</feature>
<feature type="transmembrane region" description="Helical" evidence="1">
    <location>
        <begin position="75"/>
        <end position="91"/>
    </location>
</feature>
<evidence type="ECO:0000313" key="3">
    <source>
        <dbReference type="Proteomes" id="UP001267003"/>
    </source>
</evidence>
<evidence type="ECO:0000256" key="1">
    <source>
        <dbReference type="SAM" id="Phobius"/>
    </source>
</evidence>
<keyword evidence="1" id="KW-0812">Transmembrane</keyword>
<sequence length="183" mass="20734">MTLYPEQLLIPVFQSTLLNQALTVVGYGALYWLAGIIMRPIVRRQMDLLEKAGLLKTDQEVKKTKLDRILKRTKIVAVTVAVSLFVSVLALKYDYYYVIFVIVSLKVCISLLYLTVLVVCWIPVRMLIEKGSLLQKAHKLGAETKRLGITVIRKLEWLLIIDAALKLPVALICLSLHLPQLAY</sequence>
<proteinExistence type="predicted"/>